<organism evidence="2 3">
    <name type="scientific">Metschnikowia bicuspidata</name>
    <dbReference type="NCBI Taxonomy" id="27322"/>
    <lineage>
        <taxon>Eukaryota</taxon>
        <taxon>Fungi</taxon>
        <taxon>Dikarya</taxon>
        <taxon>Ascomycota</taxon>
        <taxon>Saccharomycotina</taxon>
        <taxon>Pichiomycetes</taxon>
        <taxon>Metschnikowiaceae</taxon>
        <taxon>Metschnikowia</taxon>
    </lineage>
</organism>
<proteinExistence type="inferred from homology"/>
<dbReference type="GO" id="GO:0071596">
    <property type="term" value="P:ubiquitin-dependent protein catabolic process via the N-end rule pathway"/>
    <property type="evidence" value="ECO:0007669"/>
    <property type="project" value="UniProtKB-UniRule"/>
</dbReference>
<keyword evidence="1" id="KW-0833">Ubl conjugation pathway</keyword>
<dbReference type="AlphaFoldDB" id="A0A4P9Z7G6"/>
<dbReference type="GO" id="GO:0008270">
    <property type="term" value="F:zinc ion binding"/>
    <property type="evidence" value="ECO:0007669"/>
    <property type="project" value="UniProtKB-UniRule"/>
</dbReference>
<evidence type="ECO:0000256" key="1">
    <source>
        <dbReference type="RuleBase" id="RU366018"/>
    </source>
</evidence>
<dbReference type="PANTHER" id="PTHR21497:SF26">
    <property type="entry name" value="E3 UBIQUITIN-PROTEIN LIGASE UBR1"/>
    <property type="match status" value="1"/>
</dbReference>
<sequence>TLIQGLGAVRRKTGAHVEREDLAQFHFVVKTAIPILNLVKAANRAVSVALADVRAALALVLHIVARVPASSAPRTPVSEGAVSFINPAAFLVGVLVRRLRVDAARDVLQQHAPRVAEVVDYALQSIVLAAQVKIGTWVRNGEVLARMASYYAGPVMADISYYNDFHMVQIGALVHPPSDVFAQLVHRWELAGWLYGDVPHTATVYEDKFGFACEQFIIFLFNVLTERFFFDNADPAAQETYVACNTLRYSLADGPKPFSVLWLQAPPHG</sequence>
<dbReference type="EC" id="2.3.2.27" evidence="1"/>
<comment type="catalytic activity">
    <reaction evidence="1">
        <text>S-ubiquitinyl-[E2 ubiquitin-conjugating enzyme]-L-cysteine + [acceptor protein]-L-lysine = [E2 ubiquitin-conjugating enzyme]-L-cysteine + N(6)-ubiquitinyl-[acceptor protein]-L-lysine.</text>
        <dbReference type="EC" id="2.3.2.27"/>
    </reaction>
</comment>
<gene>
    <name evidence="2" type="ORF">METBISCDRAFT_28952</name>
</gene>
<reference evidence="3" key="1">
    <citation type="journal article" date="2018" name="Nat. Microbiol.">
        <title>Leveraging single-cell genomics to expand the fungal tree of life.</title>
        <authorList>
            <person name="Ahrendt S.R."/>
            <person name="Quandt C.A."/>
            <person name="Ciobanu D."/>
            <person name="Clum A."/>
            <person name="Salamov A."/>
            <person name="Andreopoulos B."/>
            <person name="Cheng J.F."/>
            <person name="Woyke T."/>
            <person name="Pelin A."/>
            <person name="Henrissat B."/>
            <person name="Reynolds N.K."/>
            <person name="Benny G.L."/>
            <person name="Smith M.E."/>
            <person name="James T.Y."/>
            <person name="Grigoriev I.V."/>
        </authorList>
    </citation>
    <scope>NUCLEOTIDE SEQUENCE [LARGE SCALE GENOMIC DNA]</scope>
    <source>
        <strain evidence="3">Baker2002</strain>
    </source>
</reference>
<feature type="non-terminal residue" evidence="2">
    <location>
        <position position="1"/>
    </location>
</feature>
<keyword evidence="1" id="KW-0479">Metal-binding</keyword>
<dbReference type="GO" id="GO:0005737">
    <property type="term" value="C:cytoplasm"/>
    <property type="evidence" value="ECO:0007669"/>
    <property type="project" value="TreeGrafter"/>
</dbReference>
<name>A0A4P9Z7G6_9ASCO</name>
<dbReference type="GO" id="GO:0000151">
    <property type="term" value="C:ubiquitin ligase complex"/>
    <property type="evidence" value="ECO:0007669"/>
    <property type="project" value="TreeGrafter"/>
</dbReference>
<keyword evidence="1" id="KW-0863">Zinc-finger</keyword>
<keyword evidence="1" id="KW-0862">Zinc</keyword>
<comment type="function">
    <text evidence="1">Ubiquitin ligase protein which is a component of the N-end rule pathway. Recognizes and binds to proteins bearing specific N-terminal residues that are destabilizing according to the N-end rule, leading to their ubiquitination and subsequent degradation.</text>
</comment>
<dbReference type="OrthoDB" id="26387at2759"/>
<dbReference type="GO" id="GO:0061630">
    <property type="term" value="F:ubiquitin protein ligase activity"/>
    <property type="evidence" value="ECO:0007669"/>
    <property type="project" value="UniProtKB-UniRule"/>
</dbReference>
<dbReference type="PANTHER" id="PTHR21497">
    <property type="entry name" value="UBIQUITIN LIGASE E3 ALPHA-RELATED"/>
    <property type="match status" value="1"/>
</dbReference>
<dbReference type="Proteomes" id="UP000268321">
    <property type="component" value="Unassembled WGS sequence"/>
</dbReference>
<dbReference type="EMBL" id="ML004744">
    <property type="protein sequence ID" value="RKP28633.1"/>
    <property type="molecule type" value="Genomic_DNA"/>
</dbReference>
<comment type="pathway">
    <text evidence="1">Protein modification; protein ubiquitination.</text>
</comment>
<keyword evidence="3" id="KW-1185">Reference proteome</keyword>
<dbReference type="UniPathway" id="UPA00143"/>
<evidence type="ECO:0000313" key="2">
    <source>
        <dbReference type="EMBL" id="RKP28633.1"/>
    </source>
</evidence>
<keyword evidence="1" id="KW-0808">Transferase</keyword>
<feature type="non-terminal residue" evidence="2">
    <location>
        <position position="269"/>
    </location>
</feature>
<protein>
    <recommendedName>
        <fullName evidence="1">E3 ubiquitin-protein ligase</fullName>
        <ecNumber evidence="1">2.3.2.27</ecNumber>
    </recommendedName>
</protein>
<evidence type="ECO:0000313" key="3">
    <source>
        <dbReference type="Proteomes" id="UP000268321"/>
    </source>
</evidence>
<comment type="similarity">
    <text evidence="1">Belongs to the E3 ubiquitin-protein ligase UBR1-like family.</text>
</comment>
<dbReference type="GO" id="GO:0016567">
    <property type="term" value="P:protein ubiquitination"/>
    <property type="evidence" value="ECO:0007669"/>
    <property type="project" value="UniProtKB-UniRule"/>
</dbReference>
<dbReference type="InterPro" id="IPR039164">
    <property type="entry name" value="UBR1-like"/>
</dbReference>
<accession>A0A4P9Z7G6</accession>